<accession>A0A1U9NP41</accession>
<evidence type="ECO:0000256" key="4">
    <source>
        <dbReference type="ARBA" id="ARBA00022692"/>
    </source>
</evidence>
<protein>
    <submittedName>
        <fullName evidence="9">Biopolymer transport protein ExbD</fullName>
    </submittedName>
</protein>
<name>A0A1U9NP41_9BACT</name>
<reference evidence="10" key="1">
    <citation type="submission" date="2017-02" db="EMBL/GenBank/DDBJ databases">
        <title>Comparative genomics and description of representatives of a novel lineage of planctomycetes thriving in anoxic sediments.</title>
        <authorList>
            <person name="Spring S."/>
            <person name="Bunk B."/>
            <person name="Sproer C."/>
        </authorList>
    </citation>
    <scope>NUCLEOTIDE SEQUENCE [LARGE SCALE GENOMIC DNA]</scope>
    <source>
        <strain evidence="10">ST-NAGAB-D1</strain>
    </source>
</reference>
<dbReference type="OrthoDB" id="276842at2"/>
<dbReference type="GO" id="GO:0022857">
    <property type="term" value="F:transmembrane transporter activity"/>
    <property type="evidence" value="ECO:0007669"/>
    <property type="project" value="InterPro"/>
</dbReference>
<keyword evidence="7" id="KW-0813">Transport</keyword>
<dbReference type="STRING" id="1936003.STSP2_02695"/>
<keyword evidence="5 8" id="KW-1133">Transmembrane helix</keyword>
<dbReference type="InterPro" id="IPR003400">
    <property type="entry name" value="ExbD"/>
</dbReference>
<dbReference type="Gene3D" id="3.30.420.270">
    <property type="match status" value="1"/>
</dbReference>
<keyword evidence="4 7" id="KW-0812">Transmembrane</keyword>
<sequence length="138" mass="15131">MKLCRPRPKPGMGVNIASLIDVFFLLIIFFMSVSQVTPRQMRIDLPSAEQVNEQSNALRKELVFSVTAGEDIHHLGERITADQFGNLVRNEAETAGTSNVEVHIRGDRTTDWKAVRGLLDICAKAGITGVKVGVIKAS</sequence>
<comment type="subcellular location">
    <subcellularLocation>
        <location evidence="1">Cell membrane</location>
        <topology evidence="1">Single-pass membrane protein</topology>
    </subcellularLocation>
    <subcellularLocation>
        <location evidence="7">Cell membrane</location>
        <topology evidence="7">Single-pass type II membrane protein</topology>
    </subcellularLocation>
</comment>
<evidence type="ECO:0000256" key="8">
    <source>
        <dbReference type="SAM" id="Phobius"/>
    </source>
</evidence>
<proteinExistence type="inferred from homology"/>
<dbReference type="GO" id="GO:0015031">
    <property type="term" value="P:protein transport"/>
    <property type="evidence" value="ECO:0007669"/>
    <property type="project" value="UniProtKB-KW"/>
</dbReference>
<evidence type="ECO:0000256" key="6">
    <source>
        <dbReference type="ARBA" id="ARBA00023136"/>
    </source>
</evidence>
<dbReference type="KEGG" id="alus:STSP2_02695"/>
<keyword evidence="10" id="KW-1185">Reference proteome</keyword>
<evidence type="ECO:0000313" key="10">
    <source>
        <dbReference type="Proteomes" id="UP000189674"/>
    </source>
</evidence>
<dbReference type="Proteomes" id="UP000189674">
    <property type="component" value="Chromosome"/>
</dbReference>
<keyword evidence="3" id="KW-1003">Cell membrane</keyword>
<dbReference type="GO" id="GO:0005886">
    <property type="term" value="C:plasma membrane"/>
    <property type="evidence" value="ECO:0007669"/>
    <property type="project" value="UniProtKB-SubCell"/>
</dbReference>
<feature type="transmembrane region" description="Helical" evidence="8">
    <location>
        <begin position="12"/>
        <end position="33"/>
    </location>
</feature>
<organism evidence="9 10">
    <name type="scientific">Anaerohalosphaera lusitana</name>
    <dbReference type="NCBI Taxonomy" id="1936003"/>
    <lineage>
        <taxon>Bacteria</taxon>
        <taxon>Pseudomonadati</taxon>
        <taxon>Planctomycetota</taxon>
        <taxon>Phycisphaerae</taxon>
        <taxon>Sedimentisphaerales</taxon>
        <taxon>Anaerohalosphaeraceae</taxon>
        <taxon>Anaerohalosphaera</taxon>
    </lineage>
</organism>
<evidence type="ECO:0000256" key="2">
    <source>
        <dbReference type="ARBA" id="ARBA00005811"/>
    </source>
</evidence>
<dbReference type="EMBL" id="CP019791">
    <property type="protein sequence ID" value="AQT69504.1"/>
    <property type="molecule type" value="Genomic_DNA"/>
</dbReference>
<keyword evidence="7" id="KW-0653">Protein transport</keyword>
<dbReference type="PANTHER" id="PTHR30558:SF3">
    <property type="entry name" value="BIOPOLYMER TRANSPORT PROTEIN EXBD-RELATED"/>
    <property type="match status" value="1"/>
</dbReference>
<comment type="similarity">
    <text evidence="2 7">Belongs to the ExbD/TolR family.</text>
</comment>
<dbReference type="Pfam" id="PF02472">
    <property type="entry name" value="ExbD"/>
    <property type="match status" value="1"/>
</dbReference>
<evidence type="ECO:0000256" key="7">
    <source>
        <dbReference type="RuleBase" id="RU003879"/>
    </source>
</evidence>
<evidence type="ECO:0000313" key="9">
    <source>
        <dbReference type="EMBL" id="AQT69504.1"/>
    </source>
</evidence>
<evidence type="ECO:0000256" key="3">
    <source>
        <dbReference type="ARBA" id="ARBA00022475"/>
    </source>
</evidence>
<evidence type="ECO:0000256" key="5">
    <source>
        <dbReference type="ARBA" id="ARBA00022989"/>
    </source>
</evidence>
<dbReference type="RefSeq" id="WP_146663185.1">
    <property type="nucleotide sequence ID" value="NZ_CP019791.1"/>
</dbReference>
<evidence type="ECO:0000256" key="1">
    <source>
        <dbReference type="ARBA" id="ARBA00004162"/>
    </source>
</evidence>
<keyword evidence="6 8" id="KW-0472">Membrane</keyword>
<dbReference type="AlphaFoldDB" id="A0A1U9NP41"/>
<gene>
    <name evidence="9" type="ORF">STSP2_02695</name>
</gene>
<dbReference type="PANTHER" id="PTHR30558">
    <property type="entry name" value="EXBD MEMBRANE COMPONENT OF PMF-DRIVEN MACROMOLECULE IMPORT SYSTEM"/>
    <property type="match status" value="1"/>
</dbReference>